<name>A0ACC7P0A0_9BACL</name>
<keyword evidence="2" id="KW-1185">Reference proteome</keyword>
<dbReference type="Proteomes" id="UP001631969">
    <property type="component" value="Unassembled WGS sequence"/>
</dbReference>
<accession>A0ACC7P0A0</accession>
<organism evidence="1 2">
    <name type="scientific">Paenibacillus mesotrionivorans</name>
    <dbReference type="NCBI Taxonomy" id="3160968"/>
    <lineage>
        <taxon>Bacteria</taxon>
        <taxon>Bacillati</taxon>
        <taxon>Bacillota</taxon>
        <taxon>Bacilli</taxon>
        <taxon>Bacillales</taxon>
        <taxon>Paenibacillaceae</taxon>
        <taxon>Paenibacillus</taxon>
    </lineage>
</organism>
<proteinExistence type="predicted"/>
<protein>
    <submittedName>
        <fullName evidence="1">DNA repair helicase XPB</fullName>
    </submittedName>
</protein>
<keyword evidence="1" id="KW-0547">Nucleotide-binding</keyword>
<comment type="caution">
    <text evidence="1">The sequence shown here is derived from an EMBL/GenBank/DDBJ whole genome shotgun (WGS) entry which is preliminary data.</text>
</comment>
<keyword evidence="1" id="KW-0378">Hydrolase</keyword>
<evidence type="ECO:0000313" key="1">
    <source>
        <dbReference type="EMBL" id="MFM9330180.1"/>
    </source>
</evidence>
<gene>
    <name evidence="1" type="ORF">ACI1P1_17915</name>
</gene>
<keyword evidence="1" id="KW-0347">Helicase</keyword>
<keyword evidence="1" id="KW-0067">ATP-binding</keyword>
<sequence>MEWKTGEPPLWLQKDLSLWLEADHPEAAEAAAMLSGFAELVKTPGSMHQYRMTPFTLWNAAASGLNADRICRFLHGASRFGLPQTVQNQIRTLMGRYGMFRLTPAENGLLLTAESGDALGLLEQLPGVSRFFGRRMDERSVEVGTACRGLLKQEMARAGYPVVDEAGFLPGEALAVRFKDKLMSGAPFSLRSYQQEAVAAFTRPDYGGGSGVVVMPCGAGKTVVGLAVMAKYACETLILTVSGTSVSQWKRELLQKTSLSGEFIGEYSGERKEVRPVTIATYHILTHGAGRKETAHLDLFRSRNWGLIIYDEVHLLPAPVFRMTADLQSARRLGLTATLIREDGLEADVFGLVGPKRYEISWKQLEKEGWLAKVECTEVRVPFSGEDRESYDQALPREKIRVAAENARKLEILRKVLEDCRGDRVLIIGQYLNQLRQVAQETGIPLICGDTRHEERERLFQAFRQGEVQTLVVSRVANFAVDLPDASVAVQISGSFGSRQEEAQRMGRILRPKSGANAARFYTLVTEDSREQDFAVNRQLFLLEQGYRYEVKSAAELAEAAAGREPL</sequence>
<reference evidence="1" key="1">
    <citation type="submission" date="2024-12" db="EMBL/GenBank/DDBJ databases">
        <authorList>
            <person name="Wu N."/>
        </authorList>
    </citation>
    <scope>NUCLEOTIDE SEQUENCE</scope>
    <source>
        <strain evidence="1">P15</strain>
    </source>
</reference>
<dbReference type="EMBL" id="JBJURJ010000012">
    <property type="protein sequence ID" value="MFM9330180.1"/>
    <property type="molecule type" value="Genomic_DNA"/>
</dbReference>
<evidence type="ECO:0000313" key="2">
    <source>
        <dbReference type="Proteomes" id="UP001631969"/>
    </source>
</evidence>